<dbReference type="GO" id="GO:0016594">
    <property type="term" value="F:glycine binding"/>
    <property type="evidence" value="ECO:0007669"/>
    <property type="project" value="TreeGrafter"/>
</dbReference>
<keyword evidence="7" id="KW-0560">Oxidoreductase</keyword>
<dbReference type="STRING" id="1203190.GCA_000312345_00258"/>
<dbReference type="GO" id="GO:0004375">
    <property type="term" value="F:glycine dehydrogenase (decarboxylating) activity"/>
    <property type="evidence" value="ECO:0007669"/>
    <property type="project" value="UniProtKB-EC"/>
</dbReference>
<evidence type="ECO:0000256" key="1">
    <source>
        <dbReference type="ARBA" id="ARBA00001933"/>
    </source>
</evidence>
<dbReference type="GO" id="GO:0005829">
    <property type="term" value="C:cytosol"/>
    <property type="evidence" value="ECO:0007669"/>
    <property type="project" value="TreeGrafter"/>
</dbReference>
<dbReference type="GO" id="GO:0019464">
    <property type="term" value="P:glycine decarboxylation via glycine cleavage system"/>
    <property type="evidence" value="ECO:0007669"/>
    <property type="project" value="TreeGrafter"/>
</dbReference>
<dbReference type="RefSeq" id="WP_019193128.1">
    <property type="nucleotide sequence ID" value="NZ_LT629765.1"/>
</dbReference>
<comment type="subunit">
    <text evidence="4">The glycine cleavage system is composed of four proteins: P, T, L and H.</text>
</comment>
<feature type="domain" description="Glycine dehydrogenase C-terminal" evidence="11">
    <location>
        <begin position="761"/>
        <end position="882"/>
    </location>
</feature>
<dbReference type="OrthoDB" id="9801272at2"/>
<feature type="domain" description="Glycine cleavage system P-protein N-terminal" evidence="10">
    <location>
        <begin position="6"/>
        <end position="425"/>
    </location>
</feature>
<comment type="catalytic activity">
    <reaction evidence="8">
        <text>N(6)-[(R)-lipoyl]-L-lysyl-[glycine-cleavage complex H protein] + glycine + H(+) = N(6)-[(R)-S(8)-aminomethyldihydrolipoyl]-L-lysyl-[glycine-cleavage complex H protein] + CO2</text>
        <dbReference type="Rhea" id="RHEA:24304"/>
        <dbReference type="Rhea" id="RHEA-COMP:10494"/>
        <dbReference type="Rhea" id="RHEA-COMP:10495"/>
        <dbReference type="ChEBI" id="CHEBI:15378"/>
        <dbReference type="ChEBI" id="CHEBI:16526"/>
        <dbReference type="ChEBI" id="CHEBI:57305"/>
        <dbReference type="ChEBI" id="CHEBI:83099"/>
        <dbReference type="ChEBI" id="CHEBI:83143"/>
        <dbReference type="EC" id="1.4.4.2"/>
    </reaction>
</comment>
<gene>
    <name evidence="12" type="ORF">SAMN04488539_0518</name>
</gene>
<protein>
    <recommendedName>
        <fullName evidence="5">glycine dehydrogenase (aminomethyl-transferring)</fullName>
        <ecNumber evidence="5">1.4.4.2</ecNumber>
    </recommendedName>
</protein>
<dbReference type="InterPro" id="IPR015421">
    <property type="entry name" value="PyrdxlP-dep_Trfase_major"/>
</dbReference>
<dbReference type="NCBIfam" id="NF003346">
    <property type="entry name" value="PRK04366.1"/>
    <property type="match status" value="1"/>
</dbReference>
<dbReference type="InterPro" id="IPR015422">
    <property type="entry name" value="PyrdxlP-dep_Trfase_small"/>
</dbReference>
<evidence type="ECO:0000256" key="2">
    <source>
        <dbReference type="ARBA" id="ARBA00003788"/>
    </source>
</evidence>
<dbReference type="PANTHER" id="PTHR11773:SF1">
    <property type="entry name" value="GLYCINE DEHYDROGENASE (DECARBOXYLATING), MITOCHONDRIAL"/>
    <property type="match status" value="1"/>
</dbReference>
<keyword evidence="13" id="KW-1185">Reference proteome</keyword>
<dbReference type="SUPFAM" id="SSF53383">
    <property type="entry name" value="PLP-dependent transferases"/>
    <property type="match status" value="2"/>
</dbReference>
<comment type="function">
    <text evidence="2">The glycine cleavage system catalyzes the degradation of glycine. The P protein binds the alpha-amino group of glycine through its pyridoxal phosphate cofactor; CO(2) is released and the remaining methylamine moiety is then transferred to the lipoamide cofactor of the H protein.</text>
</comment>
<dbReference type="EC" id="1.4.4.2" evidence="5"/>
<dbReference type="NCBIfam" id="TIGR00461">
    <property type="entry name" value="gcvP"/>
    <property type="match status" value="1"/>
</dbReference>
<dbReference type="CDD" id="cd00613">
    <property type="entry name" value="GDC-P"/>
    <property type="match status" value="1"/>
</dbReference>
<feature type="domain" description="Glycine cleavage system P-protein N-terminal" evidence="10">
    <location>
        <begin position="455"/>
        <end position="710"/>
    </location>
</feature>
<dbReference type="Pfam" id="PF21478">
    <property type="entry name" value="GcvP2_C"/>
    <property type="match status" value="1"/>
</dbReference>
<dbReference type="eggNOG" id="COG0403">
    <property type="taxonomic scope" value="Bacteria"/>
</dbReference>
<dbReference type="Gene3D" id="3.90.1150.10">
    <property type="entry name" value="Aspartate Aminotransferase, domain 1"/>
    <property type="match status" value="2"/>
</dbReference>
<evidence type="ECO:0000256" key="6">
    <source>
        <dbReference type="ARBA" id="ARBA00022898"/>
    </source>
</evidence>
<dbReference type="InterPro" id="IPR020581">
    <property type="entry name" value="GDC_P"/>
</dbReference>
<dbReference type="eggNOG" id="COG1003">
    <property type="taxonomic scope" value="Bacteria"/>
</dbReference>
<evidence type="ECO:0000259" key="11">
    <source>
        <dbReference type="Pfam" id="PF21478"/>
    </source>
</evidence>
<comment type="cofactor">
    <cofactor evidence="1 9">
        <name>pyridoxal 5'-phosphate</name>
        <dbReference type="ChEBI" id="CHEBI:597326"/>
    </cofactor>
</comment>
<evidence type="ECO:0000313" key="13">
    <source>
        <dbReference type="Proteomes" id="UP000182237"/>
    </source>
</evidence>
<organism evidence="12 13">
    <name type="scientific">Corynebacterium timonense</name>
    <dbReference type="NCBI Taxonomy" id="441500"/>
    <lineage>
        <taxon>Bacteria</taxon>
        <taxon>Bacillati</taxon>
        <taxon>Actinomycetota</taxon>
        <taxon>Actinomycetes</taxon>
        <taxon>Mycobacteriales</taxon>
        <taxon>Corynebacteriaceae</taxon>
        <taxon>Corynebacterium</taxon>
    </lineage>
</organism>
<proteinExistence type="inferred from homology"/>
<evidence type="ECO:0000256" key="5">
    <source>
        <dbReference type="ARBA" id="ARBA00012134"/>
    </source>
</evidence>
<dbReference type="PANTHER" id="PTHR11773">
    <property type="entry name" value="GLYCINE DEHYDROGENASE, DECARBOXYLATING"/>
    <property type="match status" value="1"/>
</dbReference>
<dbReference type="AlphaFoldDB" id="A0A1H1MGA0"/>
<evidence type="ECO:0000256" key="3">
    <source>
        <dbReference type="ARBA" id="ARBA00010756"/>
    </source>
</evidence>
<dbReference type="GO" id="GO:0005960">
    <property type="term" value="C:glycine cleavage complex"/>
    <property type="evidence" value="ECO:0007669"/>
    <property type="project" value="TreeGrafter"/>
</dbReference>
<dbReference type="GO" id="GO:0030170">
    <property type="term" value="F:pyridoxal phosphate binding"/>
    <property type="evidence" value="ECO:0007669"/>
    <property type="project" value="TreeGrafter"/>
</dbReference>
<dbReference type="EMBL" id="LT629765">
    <property type="protein sequence ID" value="SDR85697.1"/>
    <property type="molecule type" value="Genomic_DNA"/>
</dbReference>
<dbReference type="InterPro" id="IPR015424">
    <property type="entry name" value="PyrdxlP-dep_Trfase"/>
</dbReference>
<dbReference type="FunFam" id="3.40.640.10:FF:000224">
    <property type="entry name" value="Probable glycine dehydrogenase (decarboxylating) subunit 2"/>
    <property type="match status" value="1"/>
</dbReference>
<evidence type="ECO:0000256" key="4">
    <source>
        <dbReference type="ARBA" id="ARBA00011690"/>
    </source>
</evidence>
<evidence type="ECO:0000256" key="8">
    <source>
        <dbReference type="ARBA" id="ARBA00049026"/>
    </source>
</evidence>
<dbReference type="Pfam" id="PF02347">
    <property type="entry name" value="GDC-P"/>
    <property type="match status" value="2"/>
</dbReference>
<dbReference type="InterPro" id="IPR003437">
    <property type="entry name" value="GcvP"/>
</dbReference>
<evidence type="ECO:0000313" key="12">
    <source>
        <dbReference type="EMBL" id="SDR85697.1"/>
    </source>
</evidence>
<evidence type="ECO:0000256" key="9">
    <source>
        <dbReference type="PIRSR" id="PIRSR603437-50"/>
    </source>
</evidence>
<keyword evidence="6 9" id="KW-0663">Pyridoxal phosphate</keyword>
<evidence type="ECO:0000259" key="10">
    <source>
        <dbReference type="Pfam" id="PF02347"/>
    </source>
</evidence>
<evidence type="ECO:0000256" key="7">
    <source>
        <dbReference type="ARBA" id="ARBA00023002"/>
    </source>
</evidence>
<dbReference type="InterPro" id="IPR049316">
    <property type="entry name" value="GDC-P_C"/>
</dbReference>
<dbReference type="Proteomes" id="UP000182237">
    <property type="component" value="Chromosome I"/>
</dbReference>
<dbReference type="InterPro" id="IPR049315">
    <property type="entry name" value="GDC-P_N"/>
</dbReference>
<name>A0A1H1MGA0_9CORY</name>
<feature type="modified residue" description="N6-(pyridoxal phosphate)lysine" evidence="9">
    <location>
        <position position="683"/>
    </location>
</feature>
<comment type="similarity">
    <text evidence="3">Belongs to the GcvP family.</text>
</comment>
<sequence>MDYISRHIGPDASEQQEMLAALGYDSLEALVDAAMPPGIKATSPITLPDPLSEAEAQDRLRELAGKNTVLKAFYGQGFSSTLTPPVIRRGVVEDAGWYTAYTPYQPEISQGRLEALLNFQTMVQDLTGLDVANASLLDEASATAEAVGLMSRAVRKGRRVLLDARLHPQVIAVAAERARAIDLEVEVVNLGEGVVGEDLVGAVLAYPGTEGDIVDPRPVIAAIHERGGLVAVDADILALTLLEAPGALGADIAVGTTQRFGVPLFYGGPHAAYMAVADKLKRQLPGRLVGVSVDAEGYPAYRLALQTREQHIRRERATSNICTAQALLAVTASMYAVYHGPEGLKKIARTIHDRASRFADAVAEGTVAHSEFFDTVTVEVPGRAAEIKDSLAQQGYLVRSIGADRIVVSFGEDTAEEDLEVLARAFGGEVSAEAASRLPESLVRETEFLTHEVFNTIHSETQMMRYIRNLGDKDLALDRTMIPLGSCTMKLNPTAGLEAITWPGFANVHPFTPDEYTEGWRELIGELSDWLVELTGYAAVSLQPNSGATGELAGLLAIRRYHVANGDTERDICLIPASAHGTNAASATLANLRVAVVKTASDGSIDIEDLDAKLEKHGDHVAAIMLTYPSTHGVYEDTVQTVADKVHAAGGQVYIDGANMNALSGIARPGDFGGDVSHLNLHKTFTIPHGGGGPGVGPIGVAKHLVPFLPADPQVSREQAGAEIPTGEGVPISSTTYGSAGVLPISWSYLAMSGAAGQKSATEHAVLGANYLAHELRDYYPILYTGDNGLVGHECILDLNGIAKESGVTATDVAKRLVDYGFHAPTLAFPVAGTLMVEPTESEDLAELKRFVEAMRAIRAEAQEIIDGTIEYEKSVVHNAPYTALSVTRSEWPYEFSREQAAYPVEGLIHRKYFPPVRRIDEAYGDRNLVCSCPPPEAFDIDPEPVEEVDVTVTEENKK</sequence>
<reference evidence="12 13" key="1">
    <citation type="submission" date="2016-10" db="EMBL/GenBank/DDBJ databases">
        <authorList>
            <person name="de Groot N.N."/>
        </authorList>
    </citation>
    <scope>NUCLEOTIDE SEQUENCE [LARGE SCALE GENOMIC DNA]</scope>
    <source>
        <strain evidence="12 13">DSM 45434</strain>
    </source>
</reference>
<accession>A0A1H1MGA0</accession>
<dbReference type="Gene3D" id="3.40.640.10">
    <property type="entry name" value="Type I PLP-dependent aspartate aminotransferase-like (Major domain)"/>
    <property type="match status" value="2"/>
</dbReference>